<evidence type="ECO:0000313" key="2">
    <source>
        <dbReference type="EMBL" id="CAI9088821.1"/>
    </source>
</evidence>
<dbReference type="EMBL" id="OX459118">
    <property type="protein sequence ID" value="CAI9088821.1"/>
    <property type="molecule type" value="Genomic_DNA"/>
</dbReference>
<dbReference type="GO" id="GO:0043565">
    <property type="term" value="F:sequence-specific DNA binding"/>
    <property type="evidence" value="ECO:0007669"/>
    <property type="project" value="InterPro"/>
</dbReference>
<protein>
    <submittedName>
        <fullName evidence="2">OLC1v1023259C1</fullName>
    </submittedName>
</protein>
<evidence type="ECO:0000313" key="3">
    <source>
        <dbReference type="Proteomes" id="UP001161247"/>
    </source>
</evidence>
<dbReference type="InterPro" id="IPR051886">
    <property type="entry name" value="Seed_Dev/Stress_Resp_Reg"/>
</dbReference>
<keyword evidence="3" id="KW-1185">Reference proteome</keyword>
<organism evidence="2 3">
    <name type="scientific">Oldenlandia corymbosa var. corymbosa</name>
    <dbReference type="NCBI Taxonomy" id="529605"/>
    <lineage>
        <taxon>Eukaryota</taxon>
        <taxon>Viridiplantae</taxon>
        <taxon>Streptophyta</taxon>
        <taxon>Embryophyta</taxon>
        <taxon>Tracheophyta</taxon>
        <taxon>Spermatophyta</taxon>
        <taxon>Magnoliopsida</taxon>
        <taxon>eudicotyledons</taxon>
        <taxon>Gunneridae</taxon>
        <taxon>Pentapetalae</taxon>
        <taxon>asterids</taxon>
        <taxon>lamiids</taxon>
        <taxon>Gentianales</taxon>
        <taxon>Rubiaceae</taxon>
        <taxon>Rubioideae</taxon>
        <taxon>Spermacoceae</taxon>
        <taxon>Hedyotis-Oldenlandia complex</taxon>
        <taxon>Oldenlandia</taxon>
    </lineage>
</organism>
<gene>
    <name evidence="2" type="ORF">OLC1_LOCUS1308</name>
</gene>
<dbReference type="PANTHER" id="PTHR46354">
    <property type="entry name" value="DOG1 DOMAIN-CONTAINING PROTEIN"/>
    <property type="match status" value="1"/>
</dbReference>
<accession>A0AAV1C0F8</accession>
<sequence>MENCKLQQKFECCFQDWINQQNQDLEELLQALSLNKDDDDENFQQLAAKGIKHFEDYTDKRALLAKHDAPSLLCPPWCTCFENAFLWIGGCRPSLSIRLVYSLCGAELNIDTGTADHLSAASSSPLIESQGNLADISSNQLHLINSLHLKTIKAEGKLSDRMASLQEEIADDPLAMIAKRARQVGESSQSVDEVLQGHSVALGCILVDADKLRLSTVKELFSILTPLQNADLLAASKKLHLSMREWGKRREQQMRDQCEMITGDQEEEINK</sequence>
<dbReference type="AlphaFoldDB" id="A0AAV1C0F8"/>
<dbReference type="GO" id="GO:0006351">
    <property type="term" value="P:DNA-templated transcription"/>
    <property type="evidence" value="ECO:0007669"/>
    <property type="project" value="InterPro"/>
</dbReference>
<dbReference type="Proteomes" id="UP001161247">
    <property type="component" value="Chromosome 1"/>
</dbReference>
<name>A0AAV1C0F8_OLDCO</name>
<proteinExistence type="predicted"/>
<feature type="domain" description="DOG1" evidence="1">
    <location>
        <begin position="7"/>
        <end position="253"/>
    </location>
</feature>
<evidence type="ECO:0000259" key="1">
    <source>
        <dbReference type="PROSITE" id="PS51806"/>
    </source>
</evidence>
<dbReference type="Pfam" id="PF14144">
    <property type="entry name" value="DOG1"/>
    <property type="match status" value="1"/>
</dbReference>
<dbReference type="PROSITE" id="PS51806">
    <property type="entry name" value="DOG1"/>
    <property type="match status" value="1"/>
</dbReference>
<dbReference type="PANTHER" id="PTHR46354:SF7">
    <property type="entry name" value="PROTEIN DOG1-LIKE 1"/>
    <property type="match status" value="1"/>
</dbReference>
<reference evidence="2" key="1">
    <citation type="submission" date="2023-03" db="EMBL/GenBank/DDBJ databases">
        <authorList>
            <person name="Julca I."/>
        </authorList>
    </citation>
    <scope>NUCLEOTIDE SEQUENCE</scope>
</reference>
<dbReference type="InterPro" id="IPR025422">
    <property type="entry name" value="TGA_domain"/>
</dbReference>